<dbReference type="PANTHER" id="PTHR33567">
    <property type="entry name" value="CHROMATE ION TRANSPORTER (EUROFUNG)"/>
    <property type="match status" value="1"/>
</dbReference>
<keyword evidence="3" id="KW-1003">Cell membrane</keyword>
<feature type="transmembrane region" description="Helical" evidence="7">
    <location>
        <begin position="196"/>
        <end position="216"/>
    </location>
</feature>
<dbReference type="NCBIfam" id="TIGR00937">
    <property type="entry name" value="2A51"/>
    <property type="match status" value="1"/>
</dbReference>
<accession>A0A2T5VHQ3</accession>
<evidence type="ECO:0000313" key="9">
    <source>
        <dbReference type="Proteomes" id="UP000244081"/>
    </source>
</evidence>
<sequence length="399" mass="41253">MTRRDSAFSIFLIFLRLGLTSFGGPIAHLGYYRREFVDRRRWIDDQTYADLVALSQFLPGPASSQTGFAIGLMRGGLRGAVAAFLGFTLPSAAIMLGVAYGSVLLEDGLGGALVHGLKLVAVAVVAQAVQGMARNLCPDAPRAAIAFFAMALVLLSPGSLVQLAAMLLAGLVGLLACRDAEETRPAITATLNHNRAAVLALLLFATLLFALPQLSSATNNGVLRLADIFYQAGALVFGGGHVVLPLLQATTVETGLVGGSDFLAGYGAAQALPGPLFAFSAYLGALMPLGVSPPVAAMVALLAIFLPGFLLVYGALPFWQAMRASGHVRGILKGVNAGVVGLLAAAFYDPIWTSSILSPLDLVLAGGAFLLLTVLKQGSGRVVAAMLASSTALHFSGVF</sequence>
<feature type="transmembrane region" description="Helical" evidence="7">
    <location>
        <begin position="354"/>
        <end position="375"/>
    </location>
</feature>
<dbReference type="RefSeq" id="WP_107988735.1">
    <property type="nucleotide sequence ID" value="NZ_QAYG01000001.1"/>
</dbReference>
<gene>
    <name evidence="8" type="ORF">C8N35_1011331</name>
</gene>
<dbReference type="InterPro" id="IPR014047">
    <property type="entry name" value="Chr_Tranpt_l_chain"/>
</dbReference>
<keyword evidence="6 7" id="KW-0472">Membrane</keyword>
<dbReference type="Proteomes" id="UP000244081">
    <property type="component" value="Unassembled WGS sequence"/>
</dbReference>
<dbReference type="PIRSF" id="PIRSF004810">
    <property type="entry name" value="ChrA"/>
    <property type="match status" value="1"/>
</dbReference>
<comment type="subcellular location">
    <subcellularLocation>
        <location evidence="1">Cell membrane</location>
        <topology evidence="1">Multi-pass membrane protein</topology>
    </subcellularLocation>
</comment>
<feature type="transmembrane region" description="Helical" evidence="7">
    <location>
        <begin position="6"/>
        <end position="31"/>
    </location>
</feature>
<evidence type="ECO:0000256" key="3">
    <source>
        <dbReference type="ARBA" id="ARBA00022475"/>
    </source>
</evidence>
<dbReference type="PANTHER" id="PTHR33567:SF3">
    <property type="entry name" value="CHROMATE ION TRANSPORTER (EUROFUNG)"/>
    <property type="match status" value="1"/>
</dbReference>
<dbReference type="OrthoDB" id="8969999at2"/>
<dbReference type="GO" id="GO:0005886">
    <property type="term" value="C:plasma membrane"/>
    <property type="evidence" value="ECO:0007669"/>
    <property type="project" value="UniProtKB-SubCell"/>
</dbReference>
<evidence type="ECO:0000256" key="5">
    <source>
        <dbReference type="ARBA" id="ARBA00022989"/>
    </source>
</evidence>
<feature type="transmembrane region" description="Helical" evidence="7">
    <location>
        <begin position="295"/>
        <end position="319"/>
    </location>
</feature>
<evidence type="ECO:0000256" key="2">
    <source>
        <dbReference type="ARBA" id="ARBA00005262"/>
    </source>
</evidence>
<feature type="transmembrane region" description="Helical" evidence="7">
    <location>
        <begin position="228"/>
        <end position="247"/>
    </location>
</feature>
<evidence type="ECO:0000313" key="8">
    <source>
        <dbReference type="EMBL" id="PTW63280.1"/>
    </source>
</evidence>
<organism evidence="8 9">
    <name type="scientific">Breoghania corrubedonensis</name>
    <dbReference type="NCBI Taxonomy" id="665038"/>
    <lineage>
        <taxon>Bacteria</taxon>
        <taxon>Pseudomonadati</taxon>
        <taxon>Pseudomonadota</taxon>
        <taxon>Alphaproteobacteria</taxon>
        <taxon>Hyphomicrobiales</taxon>
        <taxon>Stappiaceae</taxon>
        <taxon>Breoghania</taxon>
    </lineage>
</organism>
<dbReference type="EMBL" id="QAYG01000001">
    <property type="protein sequence ID" value="PTW63280.1"/>
    <property type="molecule type" value="Genomic_DNA"/>
</dbReference>
<dbReference type="InterPro" id="IPR003370">
    <property type="entry name" value="Chromate_transpt"/>
</dbReference>
<evidence type="ECO:0000256" key="6">
    <source>
        <dbReference type="ARBA" id="ARBA00023136"/>
    </source>
</evidence>
<name>A0A2T5VHQ3_9HYPH</name>
<keyword evidence="4 7" id="KW-0812">Transmembrane</keyword>
<feature type="transmembrane region" description="Helical" evidence="7">
    <location>
        <begin position="145"/>
        <end position="176"/>
    </location>
</feature>
<evidence type="ECO:0000256" key="4">
    <source>
        <dbReference type="ARBA" id="ARBA00022692"/>
    </source>
</evidence>
<protein>
    <submittedName>
        <fullName evidence="8">Chromate transporter</fullName>
    </submittedName>
</protein>
<reference evidence="8 9" key="1">
    <citation type="submission" date="2018-04" db="EMBL/GenBank/DDBJ databases">
        <title>Genomic Encyclopedia of Archaeal and Bacterial Type Strains, Phase II (KMG-II): from individual species to whole genera.</title>
        <authorList>
            <person name="Goeker M."/>
        </authorList>
    </citation>
    <scope>NUCLEOTIDE SEQUENCE [LARGE SCALE GENOMIC DNA]</scope>
    <source>
        <strain evidence="8 9">DSM 23382</strain>
    </source>
</reference>
<keyword evidence="9" id="KW-1185">Reference proteome</keyword>
<proteinExistence type="inferred from homology"/>
<evidence type="ECO:0000256" key="1">
    <source>
        <dbReference type="ARBA" id="ARBA00004651"/>
    </source>
</evidence>
<feature type="transmembrane region" description="Helical" evidence="7">
    <location>
        <begin position="80"/>
        <end position="100"/>
    </location>
</feature>
<keyword evidence="5 7" id="KW-1133">Transmembrane helix</keyword>
<dbReference type="AlphaFoldDB" id="A0A2T5VHQ3"/>
<evidence type="ECO:0000256" key="7">
    <source>
        <dbReference type="SAM" id="Phobius"/>
    </source>
</evidence>
<dbReference type="Pfam" id="PF02417">
    <property type="entry name" value="Chromate_transp"/>
    <property type="match status" value="2"/>
</dbReference>
<comment type="similarity">
    <text evidence="2">Belongs to the chromate ion transporter (CHR) (TC 2.A.51) family.</text>
</comment>
<comment type="caution">
    <text evidence="8">The sequence shown here is derived from an EMBL/GenBank/DDBJ whole genome shotgun (WGS) entry which is preliminary data.</text>
</comment>
<dbReference type="GO" id="GO:0015109">
    <property type="term" value="F:chromate transmembrane transporter activity"/>
    <property type="evidence" value="ECO:0007669"/>
    <property type="project" value="InterPro"/>
</dbReference>
<feature type="transmembrane region" description="Helical" evidence="7">
    <location>
        <begin position="331"/>
        <end position="348"/>
    </location>
</feature>